<dbReference type="GO" id="GO:0008726">
    <property type="term" value="F:alkanesulfonate monooxygenase activity"/>
    <property type="evidence" value="ECO:0007669"/>
    <property type="project" value="TreeGrafter"/>
</dbReference>
<dbReference type="GO" id="GO:0046306">
    <property type="term" value="P:alkanesulfonate catabolic process"/>
    <property type="evidence" value="ECO:0007669"/>
    <property type="project" value="TreeGrafter"/>
</dbReference>
<dbReference type="InterPro" id="IPR036661">
    <property type="entry name" value="Luciferase-like_sf"/>
</dbReference>
<dbReference type="RefSeq" id="WP_184734357.1">
    <property type="nucleotide sequence ID" value="NZ_BMRW01000002.1"/>
</dbReference>
<keyword evidence="3" id="KW-0560">Oxidoreductase</keyword>
<dbReference type="NCBIfam" id="TIGR03619">
    <property type="entry name" value="F420_Rv2161c"/>
    <property type="match status" value="1"/>
</dbReference>
<reference evidence="6 7" key="1">
    <citation type="submission" date="2020-08" db="EMBL/GenBank/DDBJ databases">
        <title>Genomic Encyclopedia of Type Strains, Phase III (KMG-III): the genomes of soil and plant-associated and newly described type strains.</title>
        <authorList>
            <person name="Whitman W."/>
        </authorList>
    </citation>
    <scope>NUCLEOTIDE SEQUENCE [LARGE SCALE GENOMIC DNA]</scope>
    <source>
        <strain evidence="6 7">CECT 3265</strain>
    </source>
</reference>
<dbReference type="InterPro" id="IPR019921">
    <property type="entry name" value="Lucif-like_OxRdtase_Rv2161c"/>
</dbReference>
<dbReference type="InterPro" id="IPR050172">
    <property type="entry name" value="SsuD_RutA_monooxygenase"/>
</dbReference>
<dbReference type="SUPFAM" id="SSF51679">
    <property type="entry name" value="Bacterial luciferase-like"/>
    <property type="match status" value="1"/>
</dbReference>
<organism evidence="6 7">
    <name type="scientific">Streptomyces netropsis</name>
    <name type="common">Streptoverticillium netropsis</name>
    <dbReference type="NCBI Taxonomy" id="55404"/>
    <lineage>
        <taxon>Bacteria</taxon>
        <taxon>Bacillati</taxon>
        <taxon>Actinomycetota</taxon>
        <taxon>Actinomycetes</taxon>
        <taxon>Kitasatosporales</taxon>
        <taxon>Streptomycetaceae</taxon>
        <taxon>Streptomyces</taxon>
    </lineage>
</organism>
<dbReference type="PANTHER" id="PTHR42847">
    <property type="entry name" value="ALKANESULFONATE MONOOXYGENASE"/>
    <property type="match status" value="1"/>
</dbReference>
<accession>A0A7W7PDZ9</accession>
<dbReference type="PANTHER" id="PTHR42847:SF4">
    <property type="entry name" value="ALKANESULFONATE MONOOXYGENASE-RELATED"/>
    <property type="match status" value="1"/>
</dbReference>
<proteinExistence type="predicted"/>
<keyword evidence="1" id="KW-0285">Flavoprotein</keyword>
<name>A0A7W7PDZ9_STRNE</name>
<sequence>MKIGFAAPVSGAWATPANLVHIARLAERLGYPSLWTYQRLLGAPDGSWGEANRGVHDPLVTLSFLAAHTTRIRLGVAVLVMPLHTPAVLAKQLTTLDLLSGGRLDVGLGNGWAPEEYAAAGVTGRDLGRRADDFLTCLKTLWTDEVVRHDGPYYRVPPTRFDPKPAQTPHPPVLLGGAAPAALRRAGRLCDGWVASSKADPAAIRDAIAVVRAAAEEAGRDPAALRFVCRAPVRLRPSAGADQPALTGPVGKIRDDLEVLAGTGLTETFLDPNFDPEVGSPDAEAGRALERVELLLGELATPSGELSSRAAATLA</sequence>
<dbReference type="Proteomes" id="UP000556436">
    <property type="component" value="Unassembled WGS sequence"/>
</dbReference>
<evidence type="ECO:0000313" key="7">
    <source>
        <dbReference type="Proteomes" id="UP000556436"/>
    </source>
</evidence>
<keyword evidence="7" id="KW-1185">Reference proteome</keyword>
<evidence type="ECO:0000256" key="4">
    <source>
        <dbReference type="ARBA" id="ARBA00023033"/>
    </source>
</evidence>
<dbReference type="Pfam" id="PF00296">
    <property type="entry name" value="Bac_luciferase"/>
    <property type="match status" value="1"/>
</dbReference>
<keyword evidence="2" id="KW-0288">FMN</keyword>
<evidence type="ECO:0000313" key="6">
    <source>
        <dbReference type="EMBL" id="MBB4887331.1"/>
    </source>
</evidence>
<evidence type="ECO:0000256" key="2">
    <source>
        <dbReference type="ARBA" id="ARBA00022643"/>
    </source>
</evidence>
<evidence type="ECO:0000256" key="1">
    <source>
        <dbReference type="ARBA" id="ARBA00022630"/>
    </source>
</evidence>
<comment type="caution">
    <text evidence="6">The sequence shown here is derived from an EMBL/GenBank/DDBJ whole genome shotgun (WGS) entry which is preliminary data.</text>
</comment>
<dbReference type="AlphaFoldDB" id="A0A7W7PDZ9"/>
<dbReference type="InterPro" id="IPR011251">
    <property type="entry name" value="Luciferase-like_dom"/>
</dbReference>
<evidence type="ECO:0000256" key="3">
    <source>
        <dbReference type="ARBA" id="ARBA00023002"/>
    </source>
</evidence>
<evidence type="ECO:0000259" key="5">
    <source>
        <dbReference type="Pfam" id="PF00296"/>
    </source>
</evidence>
<dbReference type="EMBL" id="JACHJG010000006">
    <property type="protein sequence ID" value="MBB4887331.1"/>
    <property type="molecule type" value="Genomic_DNA"/>
</dbReference>
<dbReference type="Gene3D" id="3.20.20.30">
    <property type="entry name" value="Luciferase-like domain"/>
    <property type="match status" value="1"/>
</dbReference>
<gene>
    <name evidence="6" type="ORF">FHS38_003385</name>
</gene>
<protein>
    <submittedName>
        <fullName evidence="6">Putative F420-dependent oxidoreductase</fullName>
    </submittedName>
</protein>
<feature type="domain" description="Luciferase-like" evidence="5">
    <location>
        <begin position="12"/>
        <end position="238"/>
    </location>
</feature>
<keyword evidence="4" id="KW-0503">Monooxygenase</keyword>